<dbReference type="PIRSF" id="PIRSF006076">
    <property type="entry name" value="OM_assembly_OMP85"/>
    <property type="match status" value="1"/>
</dbReference>
<keyword evidence="7" id="KW-0998">Cell outer membrane</keyword>
<dbReference type="InterPro" id="IPR010827">
    <property type="entry name" value="BamA/TamA_POTRA"/>
</dbReference>
<dbReference type="InterPro" id="IPR000184">
    <property type="entry name" value="Bac_surfAg_D15"/>
</dbReference>
<evidence type="ECO:0000256" key="4">
    <source>
        <dbReference type="ARBA" id="ARBA00022729"/>
    </source>
</evidence>
<accession>A0A497E5I4</accession>
<keyword evidence="5" id="KW-0677">Repeat</keyword>
<evidence type="ECO:0000256" key="2">
    <source>
        <dbReference type="ARBA" id="ARBA00022452"/>
    </source>
</evidence>
<evidence type="ECO:0000259" key="10">
    <source>
        <dbReference type="PROSITE" id="PS51779"/>
    </source>
</evidence>
<gene>
    <name evidence="11" type="primary">bamA</name>
    <name evidence="11" type="ORF">DRJ00_02205</name>
</gene>
<feature type="chain" id="PRO_5019813485" description="Outer membrane protein assembly factor BamA" evidence="9">
    <location>
        <begin position="25"/>
        <end position="735"/>
    </location>
</feature>
<proteinExistence type="predicted"/>
<evidence type="ECO:0000256" key="5">
    <source>
        <dbReference type="ARBA" id="ARBA00022737"/>
    </source>
</evidence>
<feature type="domain" description="POTRA" evidence="10">
    <location>
        <begin position="28"/>
        <end position="99"/>
    </location>
</feature>
<comment type="subcellular location">
    <subcellularLocation>
        <location evidence="1">Membrane</location>
    </subcellularLocation>
</comment>
<dbReference type="EMBL" id="QMPZ01000015">
    <property type="protein sequence ID" value="RLE10182.1"/>
    <property type="molecule type" value="Genomic_DNA"/>
</dbReference>
<keyword evidence="4 9" id="KW-0732">Signal</keyword>
<dbReference type="Proteomes" id="UP000279422">
    <property type="component" value="Unassembled WGS sequence"/>
</dbReference>
<dbReference type="PROSITE" id="PS51779">
    <property type="entry name" value="POTRA"/>
    <property type="match status" value="2"/>
</dbReference>
<comment type="caution">
    <text evidence="11">The sequence shown here is derived from an EMBL/GenBank/DDBJ whole genome shotgun (WGS) entry which is preliminary data.</text>
</comment>
<protein>
    <recommendedName>
        <fullName evidence="8">Outer membrane protein assembly factor BamA</fullName>
    </recommendedName>
</protein>
<dbReference type="InterPro" id="IPR034746">
    <property type="entry name" value="POTRA"/>
</dbReference>
<dbReference type="InterPro" id="IPR039910">
    <property type="entry name" value="D15-like"/>
</dbReference>
<evidence type="ECO:0000256" key="9">
    <source>
        <dbReference type="SAM" id="SignalP"/>
    </source>
</evidence>
<dbReference type="Gene3D" id="3.10.20.310">
    <property type="entry name" value="membrane protein fhac"/>
    <property type="match status" value="5"/>
</dbReference>
<reference evidence="11 12" key="1">
    <citation type="submission" date="2018-06" db="EMBL/GenBank/DDBJ databases">
        <title>Extensive metabolic versatility and redundancy in microbially diverse, dynamic hydrothermal sediments.</title>
        <authorList>
            <person name="Dombrowski N."/>
            <person name="Teske A."/>
            <person name="Baker B.J."/>
        </authorList>
    </citation>
    <scope>NUCLEOTIDE SEQUENCE [LARGE SCALE GENOMIC DNA]</scope>
    <source>
        <strain evidence="11">B47_G16</strain>
    </source>
</reference>
<feature type="domain" description="POTRA" evidence="10">
    <location>
        <begin position="270"/>
        <end position="348"/>
    </location>
</feature>
<evidence type="ECO:0000256" key="1">
    <source>
        <dbReference type="ARBA" id="ARBA00004370"/>
    </source>
</evidence>
<dbReference type="Pfam" id="PF07244">
    <property type="entry name" value="POTRA"/>
    <property type="match status" value="5"/>
</dbReference>
<evidence type="ECO:0000256" key="8">
    <source>
        <dbReference type="NCBIfam" id="TIGR03303"/>
    </source>
</evidence>
<dbReference type="Gene3D" id="2.40.160.50">
    <property type="entry name" value="membrane protein fhac: a member of the omp85/tpsb transporter family"/>
    <property type="match status" value="1"/>
</dbReference>
<dbReference type="AlphaFoldDB" id="A0A497E5I4"/>
<keyword evidence="6" id="KW-0472">Membrane</keyword>
<dbReference type="GO" id="GO:0009279">
    <property type="term" value="C:cell outer membrane"/>
    <property type="evidence" value="ECO:0007669"/>
    <property type="project" value="UniProtKB-UniRule"/>
</dbReference>
<dbReference type="GO" id="GO:0071709">
    <property type="term" value="P:membrane assembly"/>
    <property type="evidence" value="ECO:0007669"/>
    <property type="project" value="InterPro"/>
</dbReference>
<evidence type="ECO:0000313" key="12">
    <source>
        <dbReference type="Proteomes" id="UP000279422"/>
    </source>
</evidence>
<keyword evidence="2" id="KW-1134">Transmembrane beta strand</keyword>
<evidence type="ECO:0000256" key="6">
    <source>
        <dbReference type="ARBA" id="ARBA00023136"/>
    </source>
</evidence>
<keyword evidence="3" id="KW-0812">Transmembrane</keyword>
<dbReference type="InterPro" id="IPR023707">
    <property type="entry name" value="OM_assembly_BamA"/>
</dbReference>
<sequence>MIKETTYPLLAILFLCLFLSGARAQDVSIIKEIQIQGNSYVKDEEIKKVIVSKVGEPLSEERVREDMQAIYDMGFFSDLKAFKEDVEGGLRLIFEVKENKKISEIIFEGVEESEVPKLKRLISLKRDRLWNFKEAREDKRKILEYYHKRGFFSASVNVSCLPSGKETCKAVFNVQRGERRRVKEICIKGNRALSEERIRSLFRTRPKCYFNEKSLEKDLERVIHLYRRLGYHFAYFKEPRFEFFSERRLLKKEKVNLVRIFLEIVEGKKVFVSEIKMEGNEVLTTPEILSLIRPRKGQVFVLDYLKESVDKLKDRYGERGYVYVQVGWNLEFNEAKDKVKVMLSIKEGPQVRVGKVRIEGAETCQERVFKHTLLVKEGDVFNVAKIRESWRRLYNLGFFEKVEIRPLSTSSPKVLDLLVKVSEEKRKGRLFLGAGYSSVSKLEGFIQAYKDNLWGEGKQIGVDWNFGKIRNEYDISYLDRWFNDSSTSLKVRLYDKWGRYEYHDNGEYNYEKETRGGSLALGWPIGEQIEAFVTFKDEDVEIKNIEGDTGELSEGKSTCRSLELFLRRDARVRDEAFNPYKGTYSSLSIEKSGGFLGGDAEFIKYKGELRGYLRQGEFWKSPILAYRLRGQLGENLSEYEKFYIGGQDTLRGYSQNEFYGDRAVLGSLELRFPMSKQLTGVLFVDSGRVWGGSEMSDFKTGFGFGMRIRTLLGIIRLDYGVGEGGRFYFGMGEGF</sequence>
<feature type="signal peptide" evidence="9">
    <location>
        <begin position="1"/>
        <end position="24"/>
    </location>
</feature>
<dbReference type="NCBIfam" id="TIGR03303">
    <property type="entry name" value="OM_YaeT"/>
    <property type="match status" value="1"/>
</dbReference>
<evidence type="ECO:0000256" key="3">
    <source>
        <dbReference type="ARBA" id="ARBA00022692"/>
    </source>
</evidence>
<name>A0A497E5I4_UNCAE</name>
<dbReference type="Pfam" id="PF01103">
    <property type="entry name" value="Omp85"/>
    <property type="match status" value="1"/>
</dbReference>
<evidence type="ECO:0000313" key="11">
    <source>
        <dbReference type="EMBL" id="RLE10182.1"/>
    </source>
</evidence>
<dbReference type="PANTHER" id="PTHR12815:SF47">
    <property type="entry name" value="TRANSLOCATION AND ASSEMBLY MODULE SUBUNIT TAMA"/>
    <property type="match status" value="1"/>
</dbReference>
<evidence type="ECO:0000256" key="7">
    <source>
        <dbReference type="ARBA" id="ARBA00023237"/>
    </source>
</evidence>
<organism evidence="11 12">
    <name type="scientific">Aerophobetes bacterium</name>
    <dbReference type="NCBI Taxonomy" id="2030807"/>
    <lineage>
        <taxon>Bacteria</taxon>
        <taxon>Candidatus Aerophobota</taxon>
    </lineage>
</organism>
<dbReference type="PANTHER" id="PTHR12815">
    <property type="entry name" value="SORTING AND ASSEMBLY MACHINERY SAMM50 PROTEIN FAMILY MEMBER"/>
    <property type="match status" value="1"/>
</dbReference>